<protein>
    <submittedName>
        <fullName evidence="4">Mannose-6-phosphate isomerase</fullName>
    </submittedName>
</protein>
<dbReference type="Proteomes" id="UP000184096">
    <property type="component" value="Chromosome I"/>
</dbReference>
<evidence type="ECO:0000256" key="3">
    <source>
        <dbReference type="SAM" id="MobiDB-lite"/>
    </source>
</evidence>
<dbReference type="SUPFAM" id="SSF51182">
    <property type="entry name" value="RmlC-like cupins"/>
    <property type="match status" value="1"/>
</dbReference>
<dbReference type="PANTHER" id="PTHR42742:SF3">
    <property type="entry name" value="FRUCTOKINASE"/>
    <property type="match status" value="1"/>
</dbReference>
<evidence type="ECO:0000256" key="2">
    <source>
        <dbReference type="ARBA" id="ARBA00022833"/>
    </source>
</evidence>
<evidence type="ECO:0000313" key="5">
    <source>
        <dbReference type="Proteomes" id="UP000184096"/>
    </source>
</evidence>
<dbReference type="Gene3D" id="2.60.120.10">
    <property type="entry name" value="Jelly Rolls"/>
    <property type="match status" value="1"/>
</dbReference>
<dbReference type="InterPro" id="IPR011051">
    <property type="entry name" value="RmlC_Cupin_sf"/>
</dbReference>
<evidence type="ECO:0000256" key="1">
    <source>
        <dbReference type="ARBA" id="ARBA00022723"/>
    </source>
</evidence>
<dbReference type="InterPro" id="IPR014710">
    <property type="entry name" value="RmlC-like_jellyroll"/>
</dbReference>
<organism evidence="4 5">
    <name type="scientific">Bradyrhizobium erythrophlei</name>
    <dbReference type="NCBI Taxonomy" id="1437360"/>
    <lineage>
        <taxon>Bacteria</taxon>
        <taxon>Pseudomonadati</taxon>
        <taxon>Pseudomonadota</taxon>
        <taxon>Alphaproteobacteria</taxon>
        <taxon>Hyphomicrobiales</taxon>
        <taxon>Nitrobacteraceae</taxon>
        <taxon>Bradyrhizobium</taxon>
    </lineage>
</organism>
<dbReference type="InterPro" id="IPR051804">
    <property type="entry name" value="Carb_Metab_Reg_Kinase/Isom"/>
</dbReference>
<sequence length="323" mass="34577">MATELAAVRAVHKPWGVRDLHPWSSLDGSDDAIGELWFERAGKDARTPTLLLKLLFTSEPLSIQVHPDDTFARAMGMPNGKSEAWYILSAEPGARIGVGLTHRITPQQLSVSIRNGSITELVDWRPVAKNDVIYIPAGTIHAIGAGIVLAEIQQRSDATFRLFDFGRQRELHEDNGVAVAHPWPLRASCHPARLTPVRTALIASRHFVLERAELPEGSSWALLAEPETWILVLDGHAAIGLSAVSIGQSVFVGGGRTSIEVGAGGLTVLIAYPASRPVDSLLLALGEQSGTPMRSAAPALPELADPPEAQGPARTQGPTRIQA</sequence>
<dbReference type="EMBL" id="LT670849">
    <property type="protein sequence ID" value="SHN81589.1"/>
    <property type="molecule type" value="Genomic_DNA"/>
</dbReference>
<dbReference type="GO" id="GO:0046872">
    <property type="term" value="F:metal ion binding"/>
    <property type="evidence" value="ECO:0007669"/>
    <property type="project" value="UniProtKB-KW"/>
</dbReference>
<dbReference type="RefSeq" id="WP_072821550.1">
    <property type="nucleotide sequence ID" value="NZ_LT670849.1"/>
</dbReference>
<feature type="compositionally biased region" description="Low complexity" evidence="3">
    <location>
        <begin position="296"/>
        <end position="308"/>
    </location>
</feature>
<gene>
    <name evidence="4" type="ORF">SAMN05444170_4781</name>
</gene>
<dbReference type="GO" id="GO:0016853">
    <property type="term" value="F:isomerase activity"/>
    <property type="evidence" value="ECO:0007669"/>
    <property type="project" value="UniProtKB-KW"/>
</dbReference>
<accession>A0A1M7UEZ3</accession>
<dbReference type="CDD" id="cd07010">
    <property type="entry name" value="cupin_PMI_type_I_N_bac"/>
    <property type="match status" value="1"/>
</dbReference>
<keyword evidence="5" id="KW-1185">Reference proteome</keyword>
<keyword evidence="4" id="KW-0413">Isomerase</keyword>
<keyword evidence="2" id="KW-0862">Zinc</keyword>
<dbReference type="AlphaFoldDB" id="A0A1M7UEZ3"/>
<name>A0A1M7UEZ3_9BRAD</name>
<reference evidence="5" key="1">
    <citation type="submission" date="2016-11" db="EMBL/GenBank/DDBJ databases">
        <authorList>
            <person name="Varghese N."/>
            <person name="Submissions S."/>
        </authorList>
    </citation>
    <scope>NUCLEOTIDE SEQUENCE [LARGE SCALE GENOMIC DNA]</scope>
    <source>
        <strain evidence="5">GAS401</strain>
    </source>
</reference>
<keyword evidence="1" id="KW-0479">Metal-binding</keyword>
<proteinExistence type="predicted"/>
<dbReference type="PANTHER" id="PTHR42742">
    <property type="entry name" value="TRANSCRIPTIONAL REPRESSOR MPRA"/>
    <property type="match status" value="1"/>
</dbReference>
<feature type="region of interest" description="Disordered" evidence="3">
    <location>
        <begin position="291"/>
        <end position="323"/>
    </location>
</feature>
<evidence type="ECO:0000313" key="4">
    <source>
        <dbReference type="EMBL" id="SHN81589.1"/>
    </source>
</evidence>